<evidence type="ECO:0000313" key="2">
    <source>
        <dbReference type="Proteomes" id="UP001596002"/>
    </source>
</evidence>
<evidence type="ECO:0000313" key="1">
    <source>
        <dbReference type="EMBL" id="MFC4769635.1"/>
    </source>
</evidence>
<protein>
    <submittedName>
        <fullName evidence="1">Uncharacterized protein</fullName>
    </submittedName>
</protein>
<gene>
    <name evidence="1" type="ORF">ACFO8Q_20115</name>
</gene>
<comment type="caution">
    <text evidence="1">The sequence shown here is derived from an EMBL/GenBank/DDBJ whole genome shotgun (WGS) entry which is preliminary data.</text>
</comment>
<name>A0ABV9Q6G4_9BACL</name>
<dbReference type="EMBL" id="JBHSHC010000141">
    <property type="protein sequence ID" value="MFC4769635.1"/>
    <property type="molecule type" value="Genomic_DNA"/>
</dbReference>
<organism evidence="1 2">
    <name type="scientific">Effusibacillus consociatus</name>
    <dbReference type="NCBI Taxonomy" id="1117041"/>
    <lineage>
        <taxon>Bacteria</taxon>
        <taxon>Bacillati</taxon>
        <taxon>Bacillota</taxon>
        <taxon>Bacilli</taxon>
        <taxon>Bacillales</taxon>
        <taxon>Alicyclobacillaceae</taxon>
        <taxon>Effusibacillus</taxon>
    </lineage>
</organism>
<accession>A0ABV9Q6G4</accession>
<proteinExistence type="predicted"/>
<keyword evidence="2" id="KW-1185">Reference proteome</keyword>
<dbReference type="Proteomes" id="UP001596002">
    <property type="component" value="Unassembled WGS sequence"/>
</dbReference>
<dbReference type="RefSeq" id="WP_380028379.1">
    <property type="nucleotide sequence ID" value="NZ_JBHSHC010000141.1"/>
</dbReference>
<reference evidence="2" key="1">
    <citation type="journal article" date="2019" name="Int. J. Syst. Evol. Microbiol.">
        <title>The Global Catalogue of Microorganisms (GCM) 10K type strain sequencing project: providing services to taxonomists for standard genome sequencing and annotation.</title>
        <authorList>
            <consortium name="The Broad Institute Genomics Platform"/>
            <consortium name="The Broad Institute Genome Sequencing Center for Infectious Disease"/>
            <person name="Wu L."/>
            <person name="Ma J."/>
        </authorList>
    </citation>
    <scope>NUCLEOTIDE SEQUENCE [LARGE SCALE GENOMIC DNA]</scope>
    <source>
        <strain evidence="2">WYCCWR 12678</strain>
    </source>
</reference>
<sequence>MSGNFFDTYKEFIVIPADDQKQYEEEFAPEHYAQHFIITLSLYDSHILCWREASKYEIEIEKSIQKVVEEFNQEEKGSYHLQILELDEDKPYFVLALSCKTKTQNEEEVKNTISYLLEWKLANALYVGEYWFRLIGEKGRIKRKLFSFACKEYTVCTPPSPSENSLFNTSEGGRTNEKMIPHQRPFKFKGKIINSSRKKKLQKQ</sequence>